<dbReference type="GO" id="GO:0003677">
    <property type="term" value="F:DNA binding"/>
    <property type="evidence" value="ECO:0007669"/>
    <property type="project" value="InterPro"/>
</dbReference>
<organism evidence="2 3">
    <name type="scientific">Sphingobium lactosutens DS20</name>
    <dbReference type="NCBI Taxonomy" id="1331060"/>
    <lineage>
        <taxon>Bacteria</taxon>
        <taxon>Pseudomonadati</taxon>
        <taxon>Pseudomonadota</taxon>
        <taxon>Alphaproteobacteria</taxon>
        <taxon>Sphingomonadales</taxon>
        <taxon>Sphingomonadaceae</taxon>
        <taxon>Sphingobium</taxon>
    </lineage>
</organism>
<dbReference type="eggNOG" id="COG3039">
    <property type="taxonomic scope" value="Bacteria"/>
</dbReference>
<evidence type="ECO:0000313" key="3">
    <source>
        <dbReference type="Proteomes" id="UP000015531"/>
    </source>
</evidence>
<dbReference type="Proteomes" id="UP000015531">
    <property type="component" value="Unassembled WGS sequence"/>
</dbReference>
<sequence length="55" mass="6545">MRVRARIEKIFDTWKRCYGLRRMRWRGLAKAAVQIHLTAIAYNLKRTMNILSVPA</sequence>
<reference evidence="2 3" key="1">
    <citation type="journal article" date="2013" name="Genome Announc.">
        <title>Draft Genome Sequence of Sphingobium lactosutens Strain DS20T, Isolated from a Hexachlorocyclohexane Dumpsite.</title>
        <authorList>
            <person name="Kumar R."/>
            <person name="Dwivedi V."/>
            <person name="Negi V."/>
            <person name="Khurana J.P."/>
            <person name="Lal R."/>
        </authorList>
    </citation>
    <scope>NUCLEOTIDE SEQUENCE [LARGE SCALE GENOMIC DNA]</scope>
    <source>
        <strain evidence="2 3">DS20</strain>
    </source>
</reference>
<comment type="caution">
    <text evidence="2">The sequence shown here is derived from an EMBL/GenBank/DDBJ whole genome shotgun (WGS) entry which is preliminary data.</text>
</comment>
<dbReference type="Pfam" id="PF01609">
    <property type="entry name" value="DDE_Tnp_1"/>
    <property type="match status" value="1"/>
</dbReference>
<dbReference type="GO" id="GO:0004803">
    <property type="term" value="F:transposase activity"/>
    <property type="evidence" value="ECO:0007669"/>
    <property type="project" value="InterPro"/>
</dbReference>
<accession>T0IZ76</accession>
<evidence type="ECO:0000313" key="2">
    <source>
        <dbReference type="EMBL" id="EQB14984.1"/>
    </source>
</evidence>
<keyword evidence="3" id="KW-1185">Reference proteome</keyword>
<dbReference type="GO" id="GO:0006313">
    <property type="term" value="P:DNA transposition"/>
    <property type="evidence" value="ECO:0007669"/>
    <property type="project" value="InterPro"/>
</dbReference>
<dbReference type="PATRIC" id="fig|1331060.3.peg.2377"/>
<gene>
    <name evidence="2" type="ORF">RLDS_12500</name>
</gene>
<dbReference type="InterPro" id="IPR002559">
    <property type="entry name" value="Transposase_11"/>
</dbReference>
<evidence type="ECO:0000259" key="1">
    <source>
        <dbReference type="Pfam" id="PF01609"/>
    </source>
</evidence>
<protein>
    <recommendedName>
        <fullName evidence="1">Transposase IS4-like domain-containing protein</fullName>
    </recommendedName>
</protein>
<name>T0IZ76_9SPHN</name>
<proteinExistence type="predicted"/>
<feature type="domain" description="Transposase IS4-like" evidence="1">
    <location>
        <begin position="1"/>
        <end position="44"/>
    </location>
</feature>
<dbReference type="EMBL" id="ATDP01000089">
    <property type="protein sequence ID" value="EQB14984.1"/>
    <property type="molecule type" value="Genomic_DNA"/>
</dbReference>
<dbReference type="AlphaFoldDB" id="T0IZ76"/>